<dbReference type="RefSeq" id="WP_311331472.1">
    <property type="nucleotide sequence ID" value="NZ_JAVRHZ010000001.1"/>
</dbReference>
<accession>A0ABU2Y9U8</accession>
<comment type="function">
    <text evidence="1">A P subtype restriction enzyme that recognizes the double-stranded unmethylated sequence 5'-GATC-3'.</text>
</comment>
<organism evidence="3 4">
    <name type="scientific">Patiriisocius hiemis</name>
    <dbReference type="NCBI Taxonomy" id="3075604"/>
    <lineage>
        <taxon>Bacteria</taxon>
        <taxon>Pseudomonadati</taxon>
        <taxon>Bacteroidota</taxon>
        <taxon>Flavobacteriia</taxon>
        <taxon>Flavobacteriales</taxon>
        <taxon>Flavobacteriaceae</taxon>
        <taxon>Patiriisocius</taxon>
    </lineage>
</organism>
<dbReference type="InterPro" id="IPR021191">
    <property type="entry name" value="Restrct_endonuc_II_DpnII"/>
</dbReference>
<dbReference type="GO" id="GO:0004519">
    <property type="term" value="F:endonuclease activity"/>
    <property type="evidence" value="ECO:0007669"/>
    <property type="project" value="UniProtKB-KW"/>
</dbReference>
<dbReference type="EMBL" id="JAVRHZ010000001">
    <property type="protein sequence ID" value="MDT0554507.1"/>
    <property type="molecule type" value="Genomic_DNA"/>
</dbReference>
<keyword evidence="1" id="KW-0540">Nuclease</keyword>
<sequence>MKKLTTLLNFSSDNELFDYIISTLKLKGITQWDYFVKWEKVHNNIKPYEVELNILNVLIGKENIEEELTNLILQYPKVVNIIPLLLAIRFKNKAEQKINILTDLKTFEYDHFDLSIKVPNKLEAENIASFFVGCGLGDLVKDKKVKNLVDYATGVEVGLDSNGRKNRGGHQMEDAVEVYIKEVCDELNLSYLKEANAKAIKNAWNIDITLDKSSRRLDYVINKNGNLYFFEVNFYNGGGSKLKSTATEYVNMNQYWNNQNIYFVWITDGAGWLSAILPLREYFDKAEYLLNLEMLKNGILKSLLINE</sequence>
<evidence type="ECO:0000259" key="2">
    <source>
        <dbReference type="Pfam" id="PF04556"/>
    </source>
</evidence>
<evidence type="ECO:0000256" key="1">
    <source>
        <dbReference type="PIRNR" id="PIRNR016080"/>
    </source>
</evidence>
<gene>
    <name evidence="3" type="ORF">RM538_00715</name>
</gene>
<comment type="caution">
    <text evidence="3">The sequence shown here is derived from an EMBL/GenBank/DDBJ whole genome shotgun (WGS) entry which is preliminary data.</text>
</comment>
<dbReference type="InterPro" id="IPR007637">
    <property type="entry name" value="Restrct_endonuc_II_DpnII-like"/>
</dbReference>
<dbReference type="PIRSF" id="PIRSF016080">
    <property type="entry name" value="Restrict_endonuc_II_DpmII"/>
    <property type="match status" value="1"/>
</dbReference>
<dbReference type="Pfam" id="PF04556">
    <property type="entry name" value="DpnII"/>
    <property type="match status" value="1"/>
</dbReference>
<comment type="catalytic activity">
    <reaction evidence="1">
        <text>Endonucleolytic cleavage of DNA to give specific double-stranded fragments with terminal 5'-phosphates.</text>
        <dbReference type="EC" id="3.1.21.4"/>
    </reaction>
</comment>
<protein>
    <recommendedName>
        <fullName evidence="1">Type-2 restriction enzyme</fullName>
        <ecNumber evidence="1">3.1.21.4</ecNumber>
    </recommendedName>
</protein>
<dbReference type="EC" id="3.1.21.4" evidence="1"/>
<keyword evidence="1 3" id="KW-0255">Endonuclease</keyword>
<dbReference type="Proteomes" id="UP001254488">
    <property type="component" value="Unassembled WGS sequence"/>
</dbReference>
<feature type="domain" description="Restriction endonuclease type II DpnII-like" evidence="2">
    <location>
        <begin position="17"/>
        <end position="301"/>
    </location>
</feature>
<evidence type="ECO:0000313" key="3">
    <source>
        <dbReference type="EMBL" id="MDT0554507.1"/>
    </source>
</evidence>
<reference evidence="3 4" key="1">
    <citation type="submission" date="2023-09" db="EMBL/GenBank/DDBJ databases">
        <authorList>
            <person name="Rey-Velasco X."/>
        </authorList>
    </citation>
    <scope>NUCLEOTIDE SEQUENCE [LARGE SCALE GENOMIC DNA]</scope>
    <source>
        <strain evidence="3 4">W242</strain>
    </source>
</reference>
<keyword evidence="1" id="KW-0680">Restriction system</keyword>
<keyword evidence="1" id="KW-0378">Hydrolase</keyword>
<evidence type="ECO:0000313" key="4">
    <source>
        <dbReference type="Proteomes" id="UP001254488"/>
    </source>
</evidence>
<name>A0ABU2Y9U8_9FLAO</name>
<keyword evidence="4" id="KW-1185">Reference proteome</keyword>
<comment type="similarity">
    <text evidence="1">Belongs to the DpnII type II restriction endonuclease family.</text>
</comment>
<proteinExistence type="inferred from homology"/>